<dbReference type="GO" id="GO:0019646">
    <property type="term" value="P:aerobic electron transport chain"/>
    <property type="evidence" value="ECO:0007669"/>
    <property type="project" value="TreeGrafter"/>
</dbReference>
<protein>
    <submittedName>
        <fullName evidence="7">NAD(P)/FAD-dependent oxidoreductase</fullName>
    </submittedName>
</protein>
<dbReference type="InterPro" id="IPR051169">
    <property type="entry name" value="NADH-Q_oxidoreductase"/>
</dbReference>
<evidence type="ECO:0000256" key="2">
    <source>
        <dbReference type="ARBA" id="ARBA00005272"/>
    </source>
</evidence>
<dbReference type="PRINTS" id="PR00368">
    <property type="entry name" value="FADPNR"/>
</dbReference>
<evidence type="ECO:0000256" key="3">
    <source>
        <dbReference type="ARBA" id="ARBA00022630"/>
    </source>
</evidence>
<dbReference type="InterPro" id="IPR023753">
    <property type="entry name" value="FAD/NAD-binding_dom"/>
</dbReference>
<evidence type="ECO:0000256" key="1">
    <source>
        <dbReference type="ARBA" id="ARBA00001974"/>
    </source>
</evidence>
<feature type="domain" description="FAD/NAD(P)-binding" evidence="6">
    <location>
        <begin position="7"/>
        <end position="322"/>
    </location>
</feature>
<evidence type="ECO:0000313" key="7">
    <source>
        <dbReference type="EMBL" id="QQG45049.1"/>
    </source>
</evidence>
<reference evidence="7 8" key="1">
    <citation type="submission" date="2020-07" db="EMBL/GenBank/DDBJ databases">
        <title>Huge and variable diversity of episymbiotic CPR bacteria and DPANN archaea in groundwater ecosystems.</title>
        <authorList>
            <person name="He C.Y."/>
            <person name="Keren R."/>
            <person name="Whittaker M."/>
            <person name="Farag I.F."/>
            <person name="Doudna J."/>
            <person name="Cate J.H.D."/>
            <person name="Banfield J.F."/>
        </authorList>
    </citation>
    <scope>NUCLEOTIDE SEQUENCE [LARGE SCALE GENOMIC DNA]</scope>
    <source>
        <strain evidence="7">NC_groundwater_541_Ag_S-0.1um_46_50</strain>
    </source>
</reference>
<dbReference type="AlphaFoldDB" id="A0A7T5UPN8"/>
<dbReference type="SUPFAM" id="SSF51905">
    <property type="entry name" value="FAD/NAD(P)-binding domain"/>
    <property type="match status" value="1"/>
</dbReference>
<sequence>MVNNKQKIVILGAGFGGITAALKLARLIKKYQEYEVVLVDKNYYHLFTPALYEISAIPKEEAHGFKLKSAIVIPVEDIIYGREIKFIQGEIIGLDKIRRAVVVKNAGAVPFEYLLVALGSETNYFNIPGLKENSYPLKGFRDALRIRNKIEALLEQNRPITIVVGGAGSTGIEVIAELSNFICSLQKKLVKNHALCQVRLLVVEASPEIMPGFDNWSIGLVRKRLAKLGIETKTNFTVANVTSQEITGKDNTRLAYDIFIWTGGVTGLSLFKTLGLPLTPKETLAVNQYLEVEPRVFAIGDNAGFINPATGKLLIWNVPVAEAEAKVAVRNIIREISGRKKTAFRPSRKYPFVLTVGKKYAVADLVILRLSGFIGWIIKILVELNYLRKILPLKKAIAHWLRAVKLYRSND</sequence>
<accession>A0A7T5UPN8</accession>
<comment type="cofactor">
    <cofactor evidence="1">
        <name>FAD</name>
        <dbReference type="ChEBI" id="CHEBI:57692"/>
    </cofactor>
</comment>
<dbReference type="EMBL" id="CP066690">
    <property type="protein sequence ID" value="QQG45049.1"/>
    <property type="molecule type" value="Genomic_DNA"/>
</dbReference>
<evidence type="ECO:0000256" key="5">
    <source>
        <dbReference type="ARBA" id="ARBA00023002"/>
    </source>
</evidence>
<evidence type="ECO:0000256" key="4">
    <source>
        <dbReference type="ARBA" id="ARBA00022827"/>
    </source>
</evidence>
<organism evidence="7 8">
    <name type="scientific">Candidatus Sungiibacteriota bacterium</name>
    <dbReference type="NCBI Taxonomy" id="2750080"/>
    <lineage>
        <taxon>Bacteria</taxon>
        <taxon>Candidatus Sungiibacteriota</taxon>
    </lineage>
</organism>
<dbReference type="Proteomes" id="UP000595618">
    <property type="component" value="Chromosome"/>
</dbReference>
<evidence type="ECO:0000313" key="8">
    <source>
        <dbReference type="Proteomes" id="UP000595618"/>
    </source>
</evidence>
<keyword evidence="4" id="KW-0274">FAD</keyword>
<gene>
    <name evidence="7" type="ORF">HYW89_03540</name>
</gene>
<evidence type="ECO:0000259" key="6">
    <source>
        <dbReference type="Pfam" id="PF07992"/>
    </source>
</evidence>
<dbReference type="PANTHER" id="PTHR42913:SF3">
    <property type="entry name" value="64 KDA MITOCHONDRIAL NADH DEHYDROGENASE (EUROFUNG)"/>
    <property type="match status" value="1"/>
</dbReference>
<name>A0A7T5UPN8_9BACT</name>
<proteinExistence type="inferred from homology"/>
<dbReference type="Pfam" id="PF07992">
    <property type="entry name" value="Pyr_redox_2"/>
    <property type="match status" value="1"/>
</dbReference>
<keyword evidence="3" id="KW-0285">Flavoprotein</keyword>
<keyword evidence="5" id="KW-0560">Oxidoreductase</keyword>
<dbReference type="Gene3D" id="3.50.50.100">
    <property type="match status" value="1"/>
</dbReference>
<comment type="similarity">
    <text evidence="2">Belongs to the NADH dehydrogenase family.</text>
</comment>
<dbReference type="InterPro" id="IPR036188">
    <property type="entry name" value="FAD/NAD-bd_sf"/>
</dbReference>
<dbReference type="GO" id="GO:0003955">
    <property type="term" value="F:NAD(P)H dehydrogenase (quinone) activity"/>
    <property type="evidence" value="ECO:0007669"/>
    <property type="project" value="TreeGrafter"/>
</dbReference>
<dbReference type="PRINTS" id="PR00411">
    <property type="entry name" value="PNDRDTASEI"/>
</dbReference>
<dbReference type="PANTHER" id="PTHR42913">
    <property type="entry name" value="APOPTOSIS-INDUCING FACTOR 1"/>
    <property type="match status" value="1"/>
</dbReference>